<dbReference type="PaxDb" id="1198114-AciX9_3493"/>
<dbReference type="Proteomes" id="UP000000343">
    <property type="component" value="Chromosome"/>
</dbReference>
<organism evidence="3">
    <name type="scientific">Granulicella tundricola (strain ATCC BAA-1859 / DSM 23138 / MP5ACTX9)</name>
    <dbReference type="NCBI Taxonomy" id="1198114"/>
    <lineage>
        <taxon>Bacteria</taxon>
        <taxon>Pseudomonadati</taxon>
        <taxon>Acidobacteriota</taxon>
        <taxon>Terriglobia</taxon>
        <taxon>Terriglobales</taxon>
        <taxon>Acidobacteriaceae</taxon>
        <taxon>Granulicella</taxon>
    </lineage>
</organism>
<evidence type="ECO:0000313" key="3">
    <source>
        <dbReference type="Proteomes" id="UP000000343"/>
    </source>
</evidence>
<evidence type="ECO:0000313" key="2">
    <source>
        <dbReference type="EMBL" id="ADW70498.1"/>
    </source>
</evidence>
<dbReference type="Pfam" id="PF13302">
    <property type="entry name" value="Acetyltransf_3"/>
    <property type="match status" value="1"/>
</dbReference>
<dbReference type="Gene3D" id="3.40.630.30">
    <property type="match status" value="1"/>
</dbReference>
<dbReference type="STRING" id="1198114.AciX9_3493"/>
<dbReference type="RefSeq" id="WP_013581809.1">
    <property type="nucleotide sequence ID" value="NC_015064.1"/>
</dbReference>
<gene>
    <name evidence="2" type="ordered locus">AciX9_3493</name>
</gene>
<dbReference type="EMBL" id="CP002480">
    <property type="protein sequence ID" value="ADW70498.1"/>
    <property type="molecule type" value="Genomic_DNA"/>
</dbReference>
<dbReference type="SUPFAM" id="SSF55729">
    <property type="entry name" value="Acyl-CoA N-acyltransferases (Nat)"/>
    <property type="match status" value="1"/>
</dbReference>
<dbReference type="InterPro" id="IPR051531">
    <property type="entry name" value="N-acetyltransferase"/>
</dbReference>
<reference evidence="3" key="1">
    <citation type="submission" date="2011-01" db="EMBL/GenBank/DDBJ databases">
        <title>Complete sequence of chromosome of Acidobacterium sp. MP5ACTX9.</title>
        <authorList>
            <consortium name="US DOE Joint Genome Institute"/>
            <person name="Lucas S."/>
            <person name="Copeland A."/>
            <person name="Lapidus A."/>
            <person name="Cheng J.-F."/>
            <person name="Goodwin L."/>
            <person name="Pitluck S."/>
            <person name="Teshima H."/>
            <person name="Detter J.C."/>
            <person name="Han C."/>
            <person name="Tapia R."/>
            <person name="Land M."/>
            <person name="Hauser L."/>
            <person name="Kyrpides N."/>
            <person name="Ivanova N."/>
            <person name="Ovchinnikova G."/>
            <person name="Pagani I."/>
            <person name="Rawat S.R."/>
            <person name="Mannisto M."/>
            <person name="Haggblom M.M."/>
            <person name="Woyke T."/>
        </authorList>
    </citation>
    <scope>NUCLEOTIDE SEQUENCE [LARGE SCALE GENOMIC DNA]</scope>
    <source>
        <strain evidence="3">MP5ACTX9</strain>
    </source>
</reference>
<dbReference type="OrthoDB" id="9785602at2"/>
<feature type="domain" description="N-acetyltransferase" evidence="1">
    <location>
        <begin position="9"/>
        <end position="149"/>
    </location>
</feature>
<evidence type="ECO:0000259" key="1">
    <source>
        <dbReference type="Pfam" id="PF13302"/>
    </source>
</evidence>
<keyword evidence="3" id="KW-1185">Reference proteome</keyword>
<sequence length="183" mass="21164">MLPELTTERLILRPLQLEDAARTQLLFPHWEIVQHLNAVVPWPYPPDGAFTFYRDSALPAIARNEEWHWTLRLKSDPALHIGSICLTRAAEENRGFWLGQPWQGQGLMTEAAEAVTEYWFEVLGMPTLRTKKAAANLASRKISERLGMRFVGLQEHDFVAGRLPAETWEITREEWKQQRAAQY</sequence>
<dbReference type="eggNOG" id="COG1670">
    <property type="taxonomic scope" value="Bacteria"/>
</dbReference>
<dbReference type="HOGENOM" id="CLU_013985_3_4_0"/>
<dbReference type="KEGG" id="acm:AciX9_3493"/>
<protein>
    <recommendedName>
        <fullName evidence="1">N-acetyltransferase domain-containing protein</fullName>
    </recommendedName>
</protein>
<proteinExistence type="predicted"/>
<accession>E8X3Z0</accession>
<dbReference type="AlphaFoldDB" id="E8X3Z0"/>
<dbReference type="GO" id="GO:0016747">
    <property type="term" value="F:acyltransferase activity, transferring groups other than amino-acyl groups"/>
    <property type="evidence" value="ECO:0007669"/>
    <property type="project" value="InterPro"/>
</dbReference>
<dbReference type="InterPro" id="IPR016181">
    <property type="entry name" value="Acyl_CoA_acyltransferase"/>
</dbReference>
<dbReference type="PANTHER" id="PTHR43792">
    <property type="entry name" value="GNAT FAMILY, PUTATIVE (AFU_ORTHOLOGUE AFUA_3G00765)-RELATED-RELATED"/>
    <property type="match status" value="1"/>
</dbReference>
<name>E8X3Z0_GRATM</name>
<dbReference type="InterPro" id="IPR000182">
    <property type="entry name" value="GNAT_dom"/>
</dbReference>